<feature type="domain" description="PUM-HD" evidence="6">
    <location>
        <begin position="458"/>
        <end position="812"/>
    </location>
</feature>
<reference evidence="7" key="1">
    <citation type="journal article" date="2020" name="Stud. Mycol.">
        <title>101 Dothideomycetes genomes: a test case for predicting lifestyles and emergence of pathogens.</title>
        <authorList>
            <person name="Haridas S."/>
            <person name="Albert R."/>
            <person name="Binder M."/>
            <person name="Bloem J."/>
            <person name="Labutti K."/>
            <person name="Salamov A."/>
            <person name="Andreopoulos B."/>
            <person name="Baker S."/>
            <person name="Barry K."/>
            <person name="Bills G."/>
            <person name="Bluhm B."/>
            <person name="Cannon C."/>
            <person name="Castanera R."/>
            <person name="Culley D."/>
            <person name="Daum C."/>
            <person name="Ezra D."/>
            <person name="Gonzalez J."/>
            <person name="Henrissat B."/>
            <person name="Kuo A."/>
            <person name="Liang C."/>
            <person name="Lipzen A."/>
            <person name="Lutzoni F."/>
            <person name="Magnuson J."/>
            <person name="Mondo S."/>
            <person name="Nolan M."/>
            <person name="Ohm R."/>
            <person name="Pangilinan J."/>
            <person name="Park H.-J."/>
            <person name="Ramirez L."/>
            <person name="Alfaro M."/>
            <person name="Sun H."/>
            <person name="Tritt A."/>
            <person name="Yoshinaga Y."/>
            <person name="Zwiers L.-H."/>
            <person name="Turgeon B."/>
            <person name="Goodwin S."/>
            <person name="Spatafora J."/>
            <person name="Crous P."/>
            <person name="Grigoriev I."/>
        </authorList>
    </citation>
    <scope>NUCLEOTIDE SEQUENCE</scope>
    <source>
        <strain evidence="7">CBS 109.77</strain>
    </source>
</reference>
<keyword evidence="8" id="KW-1185">Reference proteome</keyword>
<evidence type="ECO:0000259" key="6">
    <source>
        <dbReference type="PROSITE" id="PS50303"/>
    </source>
</evidence>
<feature type="region of interest" description="Disordered" evidence="5">
    <location>
        <begin position="306"/>
        <end position="365"/>
    </location>
</feature>
<feature type="compositionally biased region" description="Polar residues" evidence="5">
    <location>
        <begin position="1"/>
        <end position="10"/>
    </location>
</feature>
<dbReference type="GO" id="GO:0010608">
    <property type="term" value="P:post-transcriptional regulation of gene expression"/>
    <property type="evidence" value="ECO:0007669"/>
    <property type="project" value="TreeGrafter"/>
</dbReference>
<dbReference type="GO" id="GO:0003730">
    <property type="term" value="F:mRNA 3'-UTR binding"/>
    <property type="evidence" value="ECO:0007669"/>
    <property type="project" value="TreeGrafter"/>
</dbReference>
<dbReference type="OrthoDB" id="668540at2759"/>
<evidence type="ECO:0000256" key="1">
    <source>
        <dbReference type="ARBA" id="ARBA00022737"/>
    </source>
</evidence>
<dbReference type="PANTHER" id="PTHR12537:SF48">
    <property type="entry name" value="MEIOTIC COILED-COIL PROTEIN 2"/>
    <property type="match status" value="1"/>
</dbReference>
<dbReference type="EMBL" id="MU001747">
    <property type="protein sequence ID" value="KAF2800472.1"/>
    <property type="molecule type" value="Genomic_DNA"/>
</dbReference>
<dbReference type="GO" id="GO:0005737">
    <property type="term" value="C:cytoplasm"/>
    <property type="evidence" value="ECO:0007669"/>
    <property type="project" value="TreeGrafter"/>
</dbReference>
<comment type="function">
    <text evidence="2">RNA-binding nucleolar protein required for pre-rRNA processing. Involved in production of 18S rRNA and assembly of small ribosomal subunit.</text>
</comment>
<sequence length="843" mass="93563">MSLNITSDGSPTPRKGSARFSIAEDLRVDTSPEVLGMAVGSRHPLASYRFNNPFLTNTMQGVKRPNSASRPLNSSTYGFQGPMPTMTAGMGSEAYKIEPDAHNEQPSVVDSLLQRLTERSSPLEQFNTSSNGSVPITPATDEFVMTPTTEPDSVVVDVSELKKLKNELEDARNEVARMNQELHTTHLTKSTLDHIGQSSETDYNYFKGDVTEQTISQLQNKFNASTRPNFGRQESWPLHEDALSDKSDTKAFGNGQAIWGNGARQPAVMNNNASMAQQYPAAMNAWGNDSSRSFYGGNMNIGVGSQGFGPIQTQSRPSTGQSGYRGRNGYLNEPTHFPLDQSYRNGLTSNPPSRPGSAFDGPRYNQYSGYTNSAVEATGRGMSPTLPPISMPPMGMYAPPNGMTPYQPRPIGSMGTRLSPEAAEFSVDALAPTPWNAQVKTISPLSEEMSDPKPLQPASESGVQYVAPVEPMNYRRLLDRNMNCNWKYIVDKIICNNDQQASIFLQQKLKVGTAEQKFEIVEAIIAQAYPLMVNRFGNFLVQRCFEHGTPEQVIAIAGAIRGNTLTLSMDAFGCHVIQKAFDAVPEEYKATMVHELLRRIPETVIHRYACHVWQKLFELRWSDSPPQIMRYVNEALRGMWHEVALGETGSLVVQNIFENCLEEDKRHCINEVLGSIDVISHGQFGNWCIQHICEHGAPADRSRAIDHILRFATEYSMDQYASKVIEKCLKIGGNEFLDRYLERVCEGRQDRPRMPLIDIAGDQFGNYLVQYILTNSGSHHRELVASHVRKHMVSLRGSKYGSRVAMLCCNPALATRPGPPAGLQINRYSTHSIHRGGGYSAFR</sequence>
<dbReference type="Gene3D" id="1.25.10.10">
    <property type="entry name" value="Leucine-rich Repeat Variant"/>
    <property type="match status" value="1"/>
</dbReference>
<dbReference type="PROSITE" id="PS50303">
    <property type="entry name" value="PUM_HD"/>
    <property type="match status" value="1"/>
</dbReference>
<feature type="repeat" description="Pumilio" evidence="3">
    <location>
        <begin position="523"/>
        <end position="558"/>
    </location>
</feature>
<organism evidence="7 8">
    <name type="scientific">Melanomma pulvis-pyrius CBS 109.77</name>
    <dbReference type="NCBI Taxonomy" id="1314802"/>
    <lineage>
        <taxon>Eukaryota</taxon>
        <taxon>Fungi</taxon>
        <taxon>Dikarya</taxon>
        <taxon>Ascomycota</taxon>
        <taxon>Pezizomycotina</taxon>
        <taxon>Dothideomycetes</taxon>
        <taxon>Pleosporomycetidae</taxon>
        <taxon>Pleosporales</taxon>
        <taxon>Melanommataceae</taxon>
        <taxon>Melanomma</taxon>
    </lineage>
</organism>
<evidence type="ECO:0000256" key="4">
    <source>
        <dbReference type="SAM" id="Coils"/>
    </source>
</evidence>
<feature type="coiled-coil region" evidence="4">
    <location>
        <begin position="154"/>
        <end position="188"/>
    </location>
</feature>
<keyword evidence="4" id="KW-0175">Coiled coil</keyword>
<dbReference type="InterPro" id="IPR001313">
    <property type="entry name" value="Pumilio_RNA-bd_rpt"/>
</dbReference>
<proteinExistence type="predicted"/>
<dbReference type="InterPro" id="IPR033712">
    <property type="entry name" value="Pumilio_RNA-bd"/>
</dbReference>
<dbReference type="PANTHER" id="PTHR12537">
    <property type="entry name" value="RNA BINDING PROTEIN PUMILIO-RELATED"/>
    <property type="match status" value="1"/>
</dbReference>
<protein>
    <submittedName>
        <fullName evidence="7">ARM repeat-containing protein</fullName>
    </submittedName>
</protein>
<dbReference type="SMART" id="SM00025">
    <property type="entry name" value="Pumilio"/>
    <property type="match status" value="8"/>
</dbReference>
<evidence type="ECO:0000256" key="2">
    <source>
        <dbReference type="ARBA" id="ARBA00024893"/>
    </source>
</evidence>
<evidence type="ECO:0000313" key="7">
    <source>
        <dbReference type="EMBL" id="KAF2800472.1"/>
    </source>
</evidence>
<keyword evidence="1" id="KW-0677">Repeat</keyword>
<evidence type="ECO:0000313" key="8">
    <source>
        <dbReference type="Proteomes" id="UP000799757"/>
    </source>
</evidence>
<dbReference type="CDD" id="cd07920">
    <property type="entry name" value="Pumilio"/>
    <property type="match status" value="1"/>
</dbReference>
<dbReference type="AlphaFoldDB" id="A0A6A6XVE4"/>
<dbReference type="InterPro" id="IPR033133">
    <property type="entry name" value="PUM-HD"/>
</dbReference>
<dbReference type="Pfam" id="PF00806">
    <property type="entry name" value="PUF"/>
    <property type="match status" value="8"/>
</dbReference>
<dbReference type="SUPFAM" id="SSF48371">
    <property type="entry name" value="ARM repeat"/>
    <property type="match status" value="1"/>
</dbReference>
<evidence type="ECO:0000256" key="3">
    <source>
        <dbReference type="PROSITE-ProRule" id="PRU00317"/>
    </source>
</evidence>
<dbReference type="InterPro" id="IPR011989">
    <property type="entry name" value="ARM-like"/>
</dbReference>
<dbReference type="Proteomes" id="UP000799757">
    <property type="component" value="Unassembled WGS sequence"/>
</dbReference>
<evidence type="ECO:0000256" key="5">
    <source>
        <dbReference type="SAM" id="MobiDB-lite"/>
    </source>
</evidence>
<feature type="repeat" description="Pumilio" evidence="3">
    <location>
        <begin position="751"/>
        <end position="786"/>
    </location>
</feature>
<feature type="compositionally biased region" description="Polar residues" evidence="5">
    <location>
        <begin position="342"/>
        <end position="351"/>
    </location>
</feature>
<dbReference type="PROSITE" id="PS50302">
    <property type="entry name" value="PUM"/>
    <property type="match status" value="4"/>
</dbReference>
<feature type="region of interest" description="Disordered" evidence="5">
    <location>
        <begin position="1"/>
        <end position="21"/>
    </location>
</feature>
<feature type="repeat" description="Pumilio" evidence="3">
    <location>
        <begin position="707"/>
        <end position="742"/>
    </location>
</feature>
<gene>
    <name evidence="7" type="ORF">K505DRAFT_1618</name>
</gene>
<feature type="repeat" description="Pumilio" evidence="3">
    <location>
        <begin position="559"/>
        <end position="594"/>
    </location>
</feature>
<accession>A0A6A6XVE4</accession>
<feature type="compositionally biased region" description="Polar residues" evidence="5">
    <location>
        <begin position="311"/>
        <end position="322"/>
    </location>
</feature>
<dbReference type="InterPro" id="IPR016024">
    <property type="entry name" value="ARM-type_fold"/>
</dbReference>
<name>A0A6A6XVE4_9PLEO</name>